<dbReference type="Gene3D" id="3.40.640.10">
    <property type="entry name" value="Type I PLP-dependent aspartate aminotransferase-like (Major domain)"/>
    <property type="match status" value="1"/>
</dbReference>
<proteinExistence type="inferred from homology"/>
<dbReference type="InterPro" id="IPR004838">
    <property type="entry name" value="NHTrfase_class1_PyrdxlP-BS"/>
</dbReference>
<evidence type="ECO:0000313" key="7">
    <source>
        <dbReference type="Proteomes" id="UP001597492"/>
    </source>
</evidence>
<comment type="caution">
    <text evidence="6">The sequence shown here is derived from an EMBL/GenBank/DDBJ whole genome shotgun (WGS) entry which is preliminary data.</text>
</comment>
<reference evidence="7" key="1">
    <citation type="journal article" date="2019" name="Int. J. Syst. Evol. Microbiol.">
        <title>The Global Catalogue of Microorganisms (GCM) 10K type strain sequencing project: providing services to taxonomists for standard genome sequencing and annotation.</title>
        <authorList>
            <consortium name="The Broad Institute Genomics Platform"/>
            <consortium name="The Broad Institute Genome Sequencing Center for Infectious Disease"/>
            <person name="Wu L."/>
            <person name="Ma J."/>
        </authorList>
    </citation>
    <scope>NUCLEOTIDE SEQUENCE [LARGE SCALE GENOMIC DNA]</scope>
    <source>
        <strain evidence="7">TISTR 1514</strain>
    </source>
</reference>
<protein>
    <recommendedName>
        <fullName evidence="4">Aminotransferase</fullName>
        <ecNumber evidence="4">2.6.1.-</ecNumber>
    </recommendedName>
</protein>
<evidence type="ECO:0000256" key="1">
    <source>
        <dbReference type="ARBA" id="ARBA00001933"/>
    </source>
</evidence>
<name>A0ABW5V0Q0_9MICO</name>
<dbReference type="SUPFAM" id="SSF53383">
    <property type="entry name" value="PLP-dependent transferases"/>
    <property type="match status" value="1"/>
</dbReference>
<dbReference type="InterPro" id="IPR015421">
    <property type="entry name" value="PyrdxlP-dep_Trfase_major"/>
</dbReference>
<dbReference type="InterPro" id="IPR019880">
    <property type="entry name" value="OxyQ"/>
</dbReference>
<dbReference type="Proteomes" id="UP001597492">
    <property type="component" value="Unassembled WGS sequence"/>
</dbReference>
<comment type="cofactor">
    <cofactor evidence="1 4">
        <name>pyridoxal 5'-phosphate</name>
        <dbReference type="ChEBI" id="CHEBI:597326"/>
    </cofactor>
</comment>
<keyword evidence="3 4" id="KW-0808">Transferase</keyword>
<keyword evidence="2 4" id="KW-0032">Aminotransferase</keyword>
<dbReference type="RefSeq" id="WP_019619394.1">
    <property type="nucleotide sequence ID" value="NZ_JBHUNE010000006.1"/>
</dbReference>
<feature type="domain" description="Aminotransferase class I/classII large" evidence="5">
    <location>
        <begin position="31"/>
        <end position="365"/>
    </location>
</feature>
<comment type="similarity">
    <text evidence="4">Belongs to the class-I pyridoxal-phosphate-dependent aminotransferase family.</text>
</comment>
<dbReference type="EMBL" id="JBHUNE010000006">
    <property type="protein sequence ID" value="MFD2758394.1"/>
    <property type="molecule type" value="Genomic_DNA"/>
</dbReference>
<dbReference type="EC" id="2.6.1.-" evidence="4"/>
<evidence type="ECO:0000256" key="3">
    <source>
        <dbReference type="ARBA" id="ARBA00022679"/>
    </source>
</evidence>
<dbReference type="InterPro" id="IPR050881">
    <property type="entry name" value="LL-DAP_aminotransferase"/>
</dbReference>
<keyword evidence="7" id="KW-1185">Reference proteome</keyword>
<evidence type="ECO:0000256" key="2">
    <source>
        <dbReference type="ARBA" id="ARBA00022576"/>
    </source>
</evidence>
<dbReference type="PROSITE" id="PS00105">
    <property type="entry name" value="AA_TRANSFER_CLASS_1"/>
    <property type="match status" value="1"/>
</dbReference>
<dbReference type="NCBIfam" id="TIGR03539">
    <property type="entry name" value="DapC_actino"/>
    <property type="match status" value="1"/>
</dbReference>
<dbReference type="PANTHER" id="PTHR42832:SF3">
    <property type="entry name" value="L-GLUTAMINE--4-(METHYLSULFANYL)-2-OXOBUTANOATE AMINOTRANSFERASE"/>
    <property type="match status" value="1"/>
</dbReference>
<evidence type="ECO:0000256" key="4">
    <source>
        <dbReference type="RuleBase" id="RU000481"/>
    </source>
</evidence>
<dbReference type="Pfam" id="PF00155">
    <property type="entry name" value="Aminotran_1_2"/>
    <property type="match status" value="1"/>
</dbReference>
<evidence type="ECO:0000313" key="6">
    <source>
        <dbReference type="EMBL" id="MFD2758394.1"/>
    </source>
</evidence>
<dbReference type="CDD" id="cd00609">
    <property type="entry name" value="AAT_like"/>
    <property type="match status" value="1"/>
</dbReference>
<evidence type="ECO:0000259" key="5">
    <source>
        <dbReference type="Pfam" id="PF00155"/>
    </source>
</evidence>
<gene>
    <name evidence="6" type="primary">dapC</name>
    <name evidence="6" type="ORF">ACFSW7_08380</name>
</gene>
<accession>A0ABW5V0Q0</accession>
<organism evidence="6 7">
    <name type="scientific">Gulosibacter faecalis</name>
    <dbReference type="NCBI Taxonomy" id="272240"/>
    <lineage>
        <taxon>Bacteria</taxon>
        <taxon>Bacillati</taxon>
        <taxon>Actinomycetota</taxon>
        <taxon>Actinomycetes</taxon>
        <taxon>Micrococcales</taxon>
        <taxon>Microbacteriaceae</taxon>
        <taxon>Gulosibacter</taxon>
    </lineage>
</organism>
<dbReference type="GO" id="GO:0009016">
    <property type="term" value="F:succinyldiaminopimelate transaminase activity"/>
    <property type="evidence" value="ECO:0007669"/>
    <property type="project" value="UniProtKB-EC"/>
</dbReference>
<dbReference type="PANTHER" id="PTHR42832">
    <property type="entry name" value="AMINO ACID AMINOTRANSFERASE"/>
    <property type="match status" value="1"/>
</dbReference>
<dbReference type="InterPro" id="IPR015424">
    <property type="entry name" value="PyrdxlP-dep_Trfase"/>
</dbReference>
<sequence>MGLQALPAYPWDRLDPIRTRAAERAAELGVDVVDLTVGSPVDPTPQRIRDALVEATDAHGYPTTAGTAEARDAVAEWFARDRGVPGLTRDDVLLTVGSKEFVASAAFFLGIGAGDAIVQPEVAYPTYEMGAVFAGAELVRADDPDDWPAHTKLVWLNSPGNPTGRVLDADFLRRAVARARELGAIIINDECYAELGWDAWADRRIPSILDPDVVGDDHTGVLACSSLSKRSNLAGYRAAYVAGDAEVLAKLLVGRKHAGLMMPSPVQHALAVALGDTADAREQYERYESRREVLAPAVRDAGLRIDDSEAGLYLWVTRGEDCWSTVAAFAELAILTGPGEFYGDAGSGHVRLTLTAPDAAISEAAWRLRQHAL</sequence>
<dbReference type="InterPro" id="IPR004839">
    <property type="entry name" value="Aminotransferase_I/II_large"/>
</dbReference>